<protein>
    <submittedName>
        <fullName evidence="1">Uncharacterized protein</fullName>
    </submittedName>
</protein>
<dbReference type="RefSeq" id="WP_090080167.1">
    <property type="nucleotide sequence ID" value="NZ_FOMR01000001.1"/>
</dbReference>
<sequence length="75" mass="8847">MTSRKPLQYYGLKEFADIAKEEGMHYSTRQLSVYKGRDKLPEPAVMIGDKAGWTKDQIDEWIKQIKENKSERKKQ</sequence>
<accession>A0A1I1S4G0</accession>
<dbReference type="OrthoDB" id="2969992at2"/>
<evidence type="ECO:0000313" key="1">
    <source>
        <dbReference type="EMBL" id="SFD41484.1"/>
    </source>
</evidence>
<dbReference type="STRING" id="640948.SAMN05216238_101234"/>
<evidence type="ECO:0000313" key="2">
    <source>
        <dbReference type="Proteomes" id="UP000199474"/>
    </source>
</evidence>
<proteinExistence type="predicted"/>
<dbReference type="Proteomes" id="UP000199474">
    <property type="component" value="Unassembled WGS sequence"/>
</dbReference>
<dbReference type="EMBL" id="FOMR01000001">
    <property type="protein sequence ID" value="SFD41484.1"/>
    <property type="molecule type" value="Genomic_DNA"/>
</dbReference>
<gene>
    <name evidence="1" type="ORF">SAMN05216238_101234</name>
</gene>
<keyword evidence="2" id="KW-1185">Reference proteome</keyword>
<dbReference type="AlphaFoldDB" id="A0A1I1S4G0"/>
<reference evidence="2" key="1">
    <citation type="submission" date="2016-10" db="EMBL/GenBank/DDBJ databases">
        <authorList>
            <person name="Varghese N."/>
            <person name="Submissions S."/>
        </authorList>
    </citation>
    <scope>NUCLEOTIDE SEQUENCE [LARGE SCALE GENOMIC DNA]</scope>
    <source>
        <strain evidence="2">DSM 22530</strain>
    </source>
</reference>
<organism evidence="1 2">
    <name type="scientific">Lentibacillus persicus</name>
    <dbReference type="NCBI Taxonomy" id="640948"/>
    <lineage>
        <taxon>Bacteria</taxon>
        <taxon>Bacillati</taxon>
        <taxon>Bacillota</taxon>
        <taxon>Bacilli</taxon>
        <taxon>Bacillales</taxon>
        <taxon>Bacillaceae</taxon>
        <taxon>Lentibacillus</taxon>
    </lineage>
</organism>
<name>A0A1I1S4G0_9BACI</name>